<dbReference type="InterPro" id="IPR013332">
    <property type="entry name" value="KPR_N"/>
</dbReference>
<dbReference type="Pfam" id="PF02558">
    <property type="entry name" value="ApbA"/>
    <property type="match status" value="1"/>
</dbReference>
<evidence type="ECO:0000256" key="11">
    <source>
        <dbReference type="RuleBase" id="RU362068"/>
    </source>
</evidence>
<dbReference type="AlphaFoldDB" id="A0A2T4UX87"/>
<dbReference type="InterPro" id="IPR013328">
    <property type="entry name" value="6PGD_dom2"/>
</dbReference>
<evidence type="ECO:0000313" key="15">
    <source>
        <dbReference type="Proteomes" id="UP000241085"/>
    </source>
</evidence>
<dbReference type="InterPro" id="IPR008927">
    <property type="entry name" value="6-PGluconate_DH-like_C_sf"/>
</dbReference>
<accession>A0A2T4UX87</accession>
<reference evidence="14 15" key="1">
    <citation type="submission" date="2018-03" db="EMBL/GenBank/DDBJ databases">
        <title>Bacteriophage NCPPB3778 and a type I-E CRISPR drive the evolution of the US Biological Select Agent, Rathayibacter toxicus.</title>
        <authorList>
            <person name="Davis E.W.II."/>
            <person name="Tabima J.F."/>
            <person name="Weisberg A.J."/>
            <person name="Dantas Lopes L."/>
            <person name="Wiseman M.S."/>
            <person name="Wiseman M.S."/>
            <person name="Pupko T."/>
            <person name="Belcher M.S."/>
            <person name="Sechler A.J."/>
            <person name="Tancos M.A."/>
            <person name="Schroeder B.K."/>
            <person name="Murray T.D."/>
            <person name="Luster D.G."/>
            <person name="Schneider W.L."/>
            <person name="Rogers E."/>
            <person name="Andreote F.D."/>
            <person name="Grunwald N.J."/>
            <person name="Putnam M.L."/>
            <person name="Chang J.H."/>
        </authorList>
    </citation>
    <scope>NUCLEOTIDE SEQUENCE [LARGE SCALE GENOMIC DNA]</scope>
    <source>
        <strain evidence="14 15">DSM 15933</strain>
    </source>
</reference>
<keyword evidence="7 11" id="KW-0521">NADP</keyword>
<dbReference type="SUPFAM" id="SSF51735">
    <property type="entry name" value="NAD(P)-binding Rossmann-fold domains"/>
    <property type="match status" value="1"/>
</dbReference>
<dbReference type="EC" id="1.1.1.169" evidence="4 11"/>
<dbReference type="Pfam" id="PF08546">
    <property type="entry name" value="ApbA_C"/>
    <property type="match status" value="1"/>
</dbReference>
<dbReference type="GO" id="GO:0005737">
    <property type="term" value="C:cytoplasm"/>
    <property type="evidence" value="ECO:0007669"/>
    <property type="project" value="TreeGrafter"/>
</dbReference>
<comment type="caution">
    <text evidence="14">The sequence shown here is derived from an EMBL/GenBank/DDBJ whole genome shotgun (WGS) entry which is preliminary data.</text>
</comment>
<evidence type="ECO:0000259" key="12">
    <source>
        <dbReference type="Pfam" id="PF02558"/>
    </source>
</evidence>
<feature type="domain" description="Ketopantoate reductase N-terminal" evidence="12">
    <location>
        <begin position="6"/>
        <end position="158"/>
    </location>
</feature>
<comment type="function">
    <text evidence="1 11">Catalyzes the NADPH-dependent reduction of ketopantoate into pantoic acid.</text>
</comment>
<sequence>MSGRFVVIGAGAVGSVLAAQLHLSGHPVVLVARGEQLRVLRRSGLTVRRPAGDESVAVPVAAGPEEVAPIRGDVLVLAVKAQDAEAALAEWAWTPLVGGGAGADLPVLTLQNGLAAEDAALRRFRDVFGVSIGIAASFLEPGEVVSPSFPTVGVLWIGRYPDADDPRAEEYAAILRRAGFAARAVGDISGWKARKLIVNTANGLDLFAGTDVERAQARTALAAEARAVLLADGRAIAEDDGTRLVVDPVPGHVPGRLSTWQSFARGAGSEVDLLNGEIVLLSRRTGVPAPVNERLQSLLGRHGAEAARAPLALAELLHPHTVPRDTVPSERVPA</sequence>
<dbReference type="PANTHER" id="PTHR43765:SF2">
    <property type="entry name" value="2-DEHYDROPANTOATE 2-REDUCTASE"/>
    <property type="match status" value="1"/>
</dbReference>
<evidence type="ECO:0000256" key="1">
    <source>
        <dbReference type="ARBA" id="ARBA00002919"/>
    </source>
</evidence>
<keyword evidence="8 11" id="KW-0560">Oxidoreductase</keyword>
<dbReference type="GO" id="GO:0050661">
    <property type="term" value="F:NADP binding"/>
    <property type="evidence" value="ECO:0007669"/>
    <property type="project" value="TreeGrafter"/>
</dbReference>
<keyword evidence="6 11" id="KW-0566">Pantothenate biosynthesis</keyword>
<evidence type="ECO:0000256" key="8">
    <source>
        <dbReference type="ARBA" id="ARBA00023002"/>
    </source>
</evidence>
<keyword evidence="15" id="KW-1185">Reference proteome</keyword>
<dbReference type="PANTHER" id="PTHR43765">
    <property type="entry name" value="2-DEHYDROPANTOATE 2-REDUCTASE-RELATED"/>
    <property type="match status" value="1"/>
</dbReference>
<dbReference type="InterPro" id="IPR036291">
    <property type="entry name" value="NAD(P)-bd_dom_sf"/>
</dbReference>
<dbReference type="NCBIfam" id="TIGR00745">
    <property type="entry name" value="apbA_panE"/>
    <property type="match status" value="1"/>
</dbReference>
<dbReference type="InterPro" id="IPR003710">
    <property type="entry name" value="ApbA"/>
</dbReference>
<dbReference type="GO" id="GO:0008677">
    <property type="term" value="F:2-dehydropantoate 2-reductase activity"/>
    <property type="evidence" value="ECO:0007669"/>
    <property type="project" value="UniProtKB-EC"/>
</dbReference>
<dbReference type="Gene3D" id="3.40.50.720">
    <property type="entry name" value="NAD(P)-binding Rossmann-like Domain"/>
    <property type="match status" value="1"/>
</dbReference>
<dbReference type="InterPro" id="IPR050838">
    <property type="entry name" value="Ketopantoate_reductase"/>
</dbReference>
<dbReference type="SUPFAM" id="SSF48179">
    <property type="entry name" value="6-phosphogluconate dehydrogenase C-terminal domain-like"/>
    <property type="match status" value="1"/>
</dbReference>
<dbReference type="InterPro" id="IPR013752">
    <property type="entry name" value="KPA_reductase"/>
</dbReference>
<dbReference type="UniPathway" id="UPA00028">
    <property type="reaction ID" value="UER00004"/>
</dbReference>
<dbReference type="Proteomes" id="UP000241085">
    <property type="component" value="Unassembled WGS sequence"/>
</dbReference>
<organism evidence="14 15">
    <name type="scientific">Rathayibacter caricis DSM 15933</name>
    <dbReference type="NCBI Taxonomy" id="1328867"/>
    <lineage>
        <taxon>Bacteria</taxon>
        <taxon>Bacillati</taxon>
        <taxon>Actinomycetota</taxon>
        <taxon>Actinomycetes</taxon>
        <taxon>Micrococcales</taxon>
        <taxon>Microbacteriaceae</taxon>
        <taxon>Rathayibacter</taxon>
    </lineage>
</organism>
<feature type="domain" description="Ketopantoate reductase C-terminal" evidence="13">
    <location>
        <begin position="187"/>
        <end position="299"/>
    </location>
</feature>
<dbReference type="EMBL" id="PZPL01000001">
    <property type="protein sequence ID" value="PTL74128.1"/>
    <property type="molecule type" value="Genomic_DNA"/>
</dbReference>
<evidence type="ECO:0000256" key="4">
    <source>
        <dbReference type="ARBA" id="ARBA00013014"/>
    </source>
</evidence>
<dbReference type="GO" id="GO:0015940">
    <property type="term" value="P:pantothenate biosynthetic process"/>
    <property type="evidence" value="ECO:0007669"/>
    <property type="project" value="UniProtKB-UniPathway"/>
</dbReference>
<evidence type="ECO:0000256" key="2">
    <source>
        <dbReference type="ARBA" id="ARBA00004994"/>
    </source>
</evidence>
<evidence type="ECO:0000259" key="13">
    <source>
        <dbReference type="Pfam" id="PF08546"/>
    </source>
</evidence>
<proteinExistence type="inferred from homology"/>
<evidence type="ECO:0000256" key="6">
    <source>
        <dbReference type="ARBA" id="ARBA00022655"/>
    </source>
</evidence>
<evidence type="ECO:0000256" key="5">
    <source>
        <dbReference type="ARBA" id="ARBA00019465"/>
    </source>
</evidence>
<comment type="pathway">
    <text evidence="2 11">Cofactor biosynthesis; (R)-pantothenate biosynthesis; (R)-pantoate from 3-methyl-2-oxobutanoate: step 2/2.</text>
</comment>
<comment type="similarity">
    <text evidence="3 11">Belongs to the ketopantoate reductase family.</text>
</comment>
<protein>
    <recommendedName>
        <fullName evidence="5 11">2-dehydropantoate 2-reductase</fullName>
        <ecNumber evidence="4 11">1.1.1.169</ecNumber>
    </recommendedName>
    <alternativeName>
        <fullName evidence="9 11">Ketopantoate reductase</fullName>
    </alternativeName>
</protein>
<name>A0A2T4UX87_9MICO</name>
<evidence type="ECO:0000256" key="9">
    <source>
        <dbReference type="ARBA" id="ARBA00032024"/>
    </source>
</evidence>
<dbReference type="Gene3D" id="1.10.1040.10">
    <property type="entry name" value="N-(1-d-carboxylethyl)-l-norvaline Dehydrogenase, domain 2"/>
    <property type="match status" value="1"/>
</dbReference>
<evidence type="ECO:0000256" key="10">
    <source>
        <dbReference type="ARBA" id="ARBA00048793"/>
    </source>
</evidence>
<gene>
    <name evidence="14" type="ORF">C1I63_15635</name>
</gene>
<evidence type="ECO:0000256" key="3">
    <source>
        <dbReference type="ARBA" id="ARBA00007870"/>
    </source>
</evidence>
<comment type="catalytic activity">
    <reaction evidence="10 11">
        <text>(R)-pantoate + NADP(+) = 2-dehydropantoate + NADPH + H(+)</text>
        <dbReference type="Rhea" id="RHEA:16233"/>
        <dbReference type="ChEBI" id="CHEBI:11561"/>
        <dbReference type="ChEBI" id="CHEBI:15378"/>
        <dbReference type="ChEBI" id="CHEBI:15980"/>
        <dbReference type="ChEBI" id="CHEBI:57783"/>
        <dbReference type="ChEBI" id="CHEBI:58349"/>
        <dbReference type="EC" id="1.1.1.169"/>
    </reaction>
</comment>
<evidence type="ECO:0000256" key="7">
    <source>
        <dbReference type="ARBA" id="ARBA00022857"/>
    </source>
</evidence>
<dbReference type="RefSeq" id="WP_107575359.1">
    <property type="nucleotide sequence ID" value="NZ_PZPL01000001.1"/>
</dbReference>
<evidence type="ECO:0000313" key="14">
    <source>
        <dbReference type="EMBL" id="PTL74128.1"/>
    </source>
</evidence>